<evidence type="ECO:0000313" key="2">
    <source>
        <dbReference type="Proteomes" id="UP000821845"/>
    </source>
</evidence>
<accession>A0ACB7SSW0</accession>
<reference evidence="1" key="1">
    <citation type="submission" date="2020-05" db="EMBL/GenBank/DDBJ databases">
        <title>Large-scale comparative analyses of tick genomes elucidate their genetic diversity and vector capacities.</title>
        <authorList>
            <person name="Jia N."/>
            <person name="Wang J."/>
            <person name="Shi W."/>
            <person name="Du L."/>
            <person name="Sun Y."/>
            <person name="Zhan W."/>
            <person name="Jiang J."/>
            <person name="Wang Q."/>
            <person name="Zhang B."/>
            <person name="Ji P."/>
            <person name="Sakyi L.B."/>
            <person name="Cui X."/>
            <person name="Yuan T."/>
            <person name="Jiang B."/>
            <person name="Yang W."/>
            <person name="Lam T.T.-Y."/>
            <person name="Chang Q."/>
            <person name="Ding S."/>
            <person name="Wang X."/>
            <person name="Zhu J."/>
            <person name="Ruan X."/>
            <person name="Zhao L."/>
            <person name="Wei J."/>
            <person name="Que T."/>
            <person name="Du C."/>
            <person name="Cheng J."/>
            <person name="Dai P."/>
            <person name="Han X."/>
            <person name="Huang E."/>
            <person name="Gao Y."/>
            <person name="Liu J."/>
            <person name="Shao H."/>
            <person name="Ye R."/>
            <person name="Li L."/>
            <person name="Wei W."/>
            <person name="Wang X."/>
            <person name="Wang C."/>
            <person name="Yang T."/>
            <person name="Huo Q."/>
            <person name="Li W."/>
            <person name="Guo W."/>
            <person name="Chen H."/>
            <person name="Zhou L."/>
            <person name="Ni X."/>
            <person name="Tian J."/>
            <person name="Zhou Y."/>
            <person name="Sheng Y."/>
            <person name="Liu T."/>
            <person name="Pan Y."/>
            <person name="Xia L."/>
            <person name="Li J."/>
            <person name="Zhao F."/>
            <person name="Cao W."/>
        </authorList>
    </citation>
    <scope>NUCLEOTIDE SEQUENCE</scope>
    <source>
        <strain evidence="1">Hyas-2018</strain>
    </source>
</reference>
<dbReference type="EMBL" id="CM023483">
    <property type="protein sequence ID" value="KAH6937152.1"/>
    <property type="molecule type" value="Genomic_DNA"/>
</dbReference>
<organism evidence="1 2">
    <name type="scientific">Hyalomma asiaticum</name>
    <name type="common">Tick</name>
    <dbReference type="NCBI Taxonomy" id="266040"/>
    <lineage>
        <taxon>Eukaryota</taxon>
        <taxon>Metazoa</taxon>
        <taxon>Ecdysozoa</taxon>
        <taxon>Arthropoda</taxon>
        <taxon>Chelicerata</taxon>
        <taxon>Arachnida</taxon>
        <taxon>Acari</taxon>
        <taxon>Parasitiformes</taxon>
        <taxon>Ixodida</taxon>
        <taxon>Ixodoidea</taxon>
        <taxon>Ixodidae</taxon>
        <taxon>Hyalomminae</taxon>
        <taxon>Hyalomma</taxon>
    </lineage>
</organism>
<sequence length="74" mass="8065">MSETSPPQDACVQQLFASFAADVSGDGSTDDSFPTFENTPCSQDDLLRLTWVKEDGDMLRQDSESSNTPRVDSS</sequence>
<evidence type="ECO:0000313" key="1">
    <source>
        <dbReference type="EMBL" id="KAH6937152.1"/>
    </source>
</evidence>
<keyword evidence="2" id="KW-1185">Reference proteome</keyword>
<protein>
    <submittedName>
        <fullName evidence="1">Uncharacterized protein</fullName>
    </submittedName>
</protein>
<gene>
    <name evidence="1" type="ORF">HPB50_025798</name>
</gene>
<proteinExistence type="predicted"/>
<dbReference type="Proteomes" id="UP000821845">
    <property type="component" value="Chromosome 3"/>
</dbReference>
<name>A0ACB7SSW0_HYAAI</name>
<comment type="caution">
    <text evidence="1">The sequence shown here is derived from an EMBL/GenBank/DDBJ whole genome shotgun (WGS) entry which is preliminary data.</text>
</comment>